<dbReference type="SUPFAM" id="SSF53474">
    <property type="entry name" value="alpha/beta-Hydrolases"/>
    <property type="match status" value="1"/>
</dbReference>
<feature type="domain" description="Serine aminopeptidase S33" evidence="2">
    <location>
        <begin position="29"/>
        <end position="293"/>
    </location>
</feature>
<keyword evidence="1" id="KW-0472">Membrane</keyword>
<dbReference type="Proteomes" id="UP000482209">
    <property type="component" value="Unassembled WGS sequence"/>
</dbReference>
<evidence type="ECO:0000313" key="3">
    <source>
        <dbReference type="EMBL" id="MSS63212.1"/>
    </source>
</evidence>
<keyword evidence="3" id="KW-0378">Hydrolase</keyword>
<evidence type="ECO:0000256" key="1">
    <source>
        <dbReference type="SAM" id="Phobius"/>
    </source>
</evidence>
<evidence type="ECO:0000259" key="2">
    <source>
        <dbReference type="Pfam" id="PF12146"/>
    </source>
</evidence>
<keyword evidence="4" id="KW-1185">Reference proteome</keyword>
<name>A0A6L5XWT4_9FIRM</name>
<dbReference type="InterPro" id="IPR029058">
    <property type="entry name" value="AB_hydrolase_fold"/>
</dbReference>
<dbReference type="EMBL" id="VUMT01000005">
    <property type="protein sequence ID" value="MSS63212.1"/>
    <property type="molecule type" value="Genomic_DNA"/>
</dbReference>
<dbReference type="InterPro" id="IPR022742">
    <property type="entry name" value="Hydrolase_4"/>
</dbReference>
<dbReference type="AlphaFoldDB" id="A0A6L5XWT4"/>
<feature type="transmembrane region" description="Helical" evidence="1">
    <location>
        <begin position="133"/>
        <end position="160"/>
    </location>
</feature>
<sequence>MNYTKEVHKTKSSNGETNITYYIYKPLKEPRAIIQISHGMCEYLERYEEFIDFLTANQILVCGNDHLGHKNSVTSKDKLGYFAPKDGWKYLVKDLAKITYIMKDTYPNLPYFLIGHSMGSFIARLYISQFSSFVDGVIICGTAGSNPLIGFASLLTSFVYKVKGEFHRSTFINKLMFGSYNKRYKNVRTPSDWITKDEAIVDKYVNDEYCTFIFTASAFRDLVKLLKIVSSDAWYNAVPQNLPIFLISGDMDPVGNYGKGILEVERRLKERSLNDLTTKLYKDDRHEILNELDRQTVYQDILNWINDRI</sequence>
<dbReference type="PANTHER" id="PTHR11614">
    <property type="entry name" value="PHOSPHOLIPASE-RELATED"/>
    <property type="match status" value="1"/>
</dbReference>
<accession>A0A6L5XWT4</accession>
<organism evidence="3 4">
    <name type="scientific">Velocimicrobium porci</name>
    <dbReference type="NCBI Taxonomy" id="2606634"/>
    <lineage>
        <taxon>Bacteria</taxon>
        <taxon>Bacillati</taxon>
        <taxon>Bacillota</taxon>
        <taxon>Clostridia</taxon>
        <taxon>Lachnospirales</taxon>
        <taxon>Lachnospiraceae</taxon>
        <taxon>Velocimicrobium</taxon>
    </lineage>
</organism>
<dbReference type="RefSeq" id="WP_154518093.1">
    <property type="nucleotide sequence ID" value="NZ_VUMT01000005.1"/>
</dbReference>
<dbReference type="InterPro" id="IPR051044">
    <property type="entry name" value="MAG_DAG_Lipase"/>
</dbReference>
<gene>
    <name evidence="3" type="ORF">FYJ58_04875</name>
</gene>
<evidence type="ECO:0000313" key="4">
    <source>
        <dbReference type="Proteomes" id="UP000482209"/>
    </source>
</evidence>
<proteinExistence type="predicted"/>
<dbReference type="GO" id="GO:0016787">
    <property type="term" value="F:hydrolase activity"/>
    <property type="evidence" value="ECO:0007669"/>
    <property type="project" value="UniProtKB-KW"/>
</dbReference>
<dbReference type="Pfam" id="PF12146">
    <property type="entry name" value="Hydrolase_4"/>
    <property type="match status" value="1"/>
</dbReference>
<keyword evidence="1" id="KW-1133">Transmembrane helix</keyword>
<protein>
    <submittedName>
        <fullName evidence="3">Alpha/beta hydrolase</fullName>
    </submittedName>
</protein>
<comment type="caution">
    <text evidence="3">The sequence shown here is derived from an EMBL/GenBank/DDBJ whole genome shotgun (WGS) entry which is preliminary data.</text>
</comment>
<keyword evidence="1" id="KW-0812">Transmembrane</keyword>
<reference evidence="3 4" key="1">
    <citation type="submission" date="2019-08" db="EMBL/GenBank/DDBJ databases">
        <title>In-depth cultivation of the pig gut microbiome towards novel bacterial diversity and tailored functional studies.</title>
        <authorList>
            <person name="Wylensek D."/>
            <person name="Hitch T.C.A."/>
            <person name="Clavel T."/>
        </authorList>
    </citation>
    <scope>NUCLEOTIDE SEQUENCE [LARGE SCALE GENOMIC DNA]</scope>
    <source>
        <strain evidence="3 4">WCA-693-APC-MOT-I</strain>
    </source>
</reference>
<feature type="transmembrane region" description="Helical" evidence="1">
    <location>
        <begin position="109"/>
        <end position="127"/>
    </location>
</feature>
<dbReference type="Gene3D" id="3.40.50.1820">
    <property type="entry name" value="alpha/beta hydrolase"/>
    <property type="match status" value="1"/>
</dbReference>